<dbReference type="Proteomes" id="UP001054945">
    <property type="component" value="Unassembled WGS sequence"/>
</dbReference>
<evidence type="ECO:0000313" key="2">
    <source>
        <dbReference type="Proteomes" id="UP001054945"/>
    </source>
</evidence>
<name>A0AAV4V4E2_CAEEX</name>
<evidence type="ECO:0000313" key="1">
    <source>
        <dbReference type="EMBL" id="GIY64425.1"/>
    </source>
</evidence>
<keyword evidence="2" id="KW-1185">Reference proteome</keyword>
<comment type="caution">
    <text evidence="1">The sequence shown here is derived from an EMBL/GenBank/DDBJ whole genome shotgun (WGS) entry which is preliminary data.</text>
</comment>
<sequence>MSTPKHSSRSYSSHSSCENLGIEQKTHTKWTKSKNFQNRPSTAFLNGTMLYMNGFNECHAKRKKFVKWHLVMKNQCNVQASLHVIYTKQ</sequence>
<dbReference type="AlphaFoldDB" id="A0AAV4V4E2"/>
<protein>
    <submittedName>
        <fullName evidence="1">Uncharacterized protein</fullName>
    </submittedName>
</protein>
<accession>A0AAV4V4E2</accession>
<gene>
    <name evidence="1" type="ORF">CEXT_321771</name>
</gene>
<organism evidence="1 2">
    <name type="scientific">Caerostris extrusa</name>
    <name type="common">Bark spider</name>
    <name type="synonym">Caerostris bankana</name>
    <dbReference type="NCBI Taxonomy" id="172846"/>
    <lineage>
        <taxon>Eukaryota</taxon>
        <taxon>Metazoa</taxon>
        <taxon>Ecdysozoa</taxon>
        <taxon>Arthropoda</taxon>
        <taxon>Chelicerata</taxon>
        <taxon>Arachnida</taxon>
        <taxon>Araneae</taxon>
        <taxon>Araneomorphae</taxon>
        <taxon>Entelegynae</taxon>
        <taxon>Araneoidea</taxon>
        <taxon>Araneidae</taxon>
        <taxon>Caerostris</taxon>
    </lineage>
</organism>
<proteinExistence type="predicted"/>
<reference evidence="1 2" key="1">
    <citation type="submission" date="2021-06" db="EMBL/GenBank/DDBJ databases">
        <title>Caerostris extrusa draft genome.</title>
        <authorList>
            <person name="Kono N."/>
            <person name="Arakawa K."/>
        </authorList>
    </citation>
    <scope>NUCLEOTIDE SEQUENCE [LARGE SCALE GENOMIC DNA]</scope>
</reference>
<dbReference type="EMBL" id="BPLR01013875">
    <property type="protein sequence ID" value="GIY64425.1"/>
    <property type="molecule type" value="Genomic_DNA"/>
</dbReference>